<proteinExistence type="predicted"/>
<dbReference type="Pfam" id="PF13669">
    <property type="entry name" value="Glyoxalase_4"/>
    <property type="match status" value="1"/>
</dbReference>
<dbReference type="Proteomes" id="UP000017746">
    <property type="component" value="Chromosome"/>
</dbReference>
<dbReference type="KEGG" id="afs:AFR_29260"/>
<organism evidence="2 3">
    <name type="scientific">Actinoplanes friuliensis DSM 7358</name>
    <dbReference type="NCBI Taxonomy" id="1246995"/>
    <lineage>
        <taxon>Bacteria</taxon>
        <taxon>Bacillati</taxon>
        <taxon>Actinomycetota</taxon>
        <taxon>Actinomycetes</taxon>
        <taxon>Micromonosporales</taxon>
        <taxon>Micromonosporaceae</taxon>
        <taxon>Actinoplanes</taxon>
    </lineage>
</organism>
<dbReference type="OrthoDB" id="4578369at2"/>
<dbReference type="Gene3D" id="3.10.180.10">
    <property type="entry name" value="2,3-Dihydroxybiphenyl 1,2-Dioxygenase, domain 1"/>
    <property type="match status" value="1"/>
</dbReference>
<keyword evidence="2" id="KW-0456">Lyase</keyword>
<dbReference type="AlphaFoldDB" id="U5W4I8"/>
<reference evidence="2 3" key="1">
    <citation type="journal article" date="2014" name="J. Biotechnol.">
        <title>Complete genome sequence of the actinobacterium Actinoplanes friuliensis HAG 010964, producer of the lipopeptide antibiotic friulimycin.</title>
        <authorList>
            <person name="Ruckert C."/>
            <person name="Szczepanowski R."/>
            <person name="Albersmeier A."/>
            <person name="Goesmann A."/>
            <person name="Fischer N."/>
            <person name="Steinkamper A."/>
            <person name="Puhler A."/>
            <person name="Biener R."/>
            <person name="Schwartz D."/>
            <person name="Kalinowski J."/>
        </authorList>
    </citation>
    <scope>NUCLEOTIDE SEQUENCE [LARGE SCALE GENOMIC DNA]</scope>
    <source>
        <strain evidence="2 3">DSM 7358</strain>
    </source>
</reference>
<dbReference type="SUPFAM" id="SSF54593">
    <property type="entry name" value="Glyoxalase/Bleomycin resistance protein/Dihydroxybiphenyl dioxygenase"/>
    <property type="match status" value="1"/>
</dbReference>
<sequence>MTETVQKLTSFDLLRPAIHPLAQGFFQWCVVTPDLDAKCAELEKLYGPAGFWIMENAPLLNVTYRGKQIDLRVDLALGYIGDTNIEVVRPRPDGDDNLYSEFLEERPEGGFHHLGFQVYDFEAAAESLTESHGAAVQSGDFGVDGTVFAYFDTTAVTGLYTEILYFDAGVTGSMARLRAGNPPQV</sequence>
<dbReference type="InterPro" id="IPR037523">
    <property type="entry name" value="VOC_core"/>
</dbReference>
<keyword evidence="3" id="KW-1185">Reference proteome</keyword>
<dbReference type="STRING" id="1246995.AFR_29260"/>
<name>U5W4I8_9ACTN</name>
<accession>U5W4I8</accession>
<protein>
    <submittedName>
        <fullName evidence="2">Lactoylglutathione lyase</fullName>
    </submittedName>
</protein>
<dbReference type="PROSITE" id="PS51819">
    <property type="entry name" value="VOC"/>
    <property type="match status" value="1"/>
</dbReference>
<evidence type="ECO:0000313" key="3">
    <source>
        <dbReference type="Proteomes" id="UP000017746"/>
    </source>
</evidence>
<dbReference type="HOGENOM" id="CLU_1458347_0_0_11"/>
<gene>
    <name evidence="2" type="ORF">AFR_29260</name>
</gene>
<dbReference type="GO" id="GO:0016829">
    <property type="term" value="F:lyase activity"/>
    <property type="evidence" value="ECO:0007669"/>
    <property type="project" value="UniProtKB-KW"/>
</dbReference>
<dbReference type="EMBL" id="CP006272">
    <property type="protein sequence ID" value="AGZ44113.1"/>
    <property type="molecule type" value="Genomic_DNA"/>
</dbReference>
<dbReference type="PATRIC" id="fig|1246995.3.peg.5929"/>
<evidence type="ECO:0000259" key="1">
    <source>
        <dbReference type="PROSITE" id="PS51819"/>
    </source>
</evidence>
<dbReference type="RefSeq" id="WP_023560450.1">
    <property type="nucleotide sequence ID" value="NC_022657.1"/>
</dbReference>
<feature type="domain" description="VOC" evidence="1">
    <location>
        <begin position="24"/>
        <end position="166"/>
    </location>
</feature>
<dbReference type="InterPro" id="IPR029068">
    <property type="entry name" value="Glyas_Bleomycin-R_OHBP_Dase"/>
</dbReference>
<evidence type="ECO:0000313" key="2">
    <source>
        <dbReference type="EMBL" id="AGZ44113.1"/>
    </source>
</evidence>